<evidence type="ECO:0000256" key="3">
    <source>
        <dbReference type="ARBA" id="ARBA00022694"/>
    </source>
</evidence>
<dbReference type="SUPFAM" id="SSF50978">
    <property type="entry name" value="WD40 repeat-like"/>
    <property type="match status" value="1"/>
</dbReference>
<dbReference type="SMART" id="SM00320">
    <property type="entry name" value="WD40"/>
    <property type="match status" value="3"/>
</dbReference>
<evidence type="ECO:0000313" key="8">
    <source>
        <dbReference type="EMBL" id="KZF25937.1"/>
    </source>
</evidence>
<dbReference type="RefSeq" id="XP_018191492.1">
    <property type="nucleotide sequence ID" value="XM_018333985.1"/>
</dbReference>
<protein>
    <submittedName>
        <fullName evidence="8">Uncharacterized protein</fullName>
    </submittedName>
</protein>
<keyword evidence="5 6" id="KW-0539">Nucleus</keyword>
<dbReference type="PANTHER" id="PTHR16288">
    <property type="entry name" value="WD40 REPEAT PROTEIN 4"/>
    <property type="match status" value="1"/>
</dbReference>
<dbReference type="STRING" id="1328760.A0A165J9L1"/>
<evidence type="ECO:0000256" key="6">
    <source>
        <dbReference type="HAMAP-Rule" id="MF_03056"/>
    </source>
</evidence>
<keyword evidence="3 6" id="KW-0819">tRNA processing</keyword>
<dbReference type="UniPathway" id="UPA00989"/>
<evidence type="ECO:0000256" key="1">
    <source>
        <dbReference type="ARBA" id="ARBA00004123"/>
    </source>
</evidence>
<proteinExistence type="inferred from homology"/>
<dbReference type="HAMAP" id="MF_03056">
    <property type="entry name" value="TRM82"/>
    <property type="match status" value="1"/>
</dbReference>
<evidence type="ECO:0000256" key="5">
    <source>
        <dbReference type="ARBA" id="ARBA00023242"/>
    </source>
</evidence>
<comment type="function">
    <text evidence="6">Required for the formation of N(7)-methylguanine at position 46 (m7G46) in tRNA. In the complex, it is required to stabilize and induce conformational changes of the catalytic subunit.</text>
</comment>
<evidence type="ECO:0000256" key="2">
    <source>
        <dbReference type="ARBA" id="ARBA00022574"/>
    </source>
</evidence>
<dbReference type="OrthoDB" id="339900at2759"/>
<dbReference type="InterPro" id="IPR036322">
    <property type="entry name" value="WD40_repeat_dom_sf"/>
</dbReference>
<keyword evidence="9" id="KW-1185">Reference proteome</keyword>
<accession>A0A165J9L1</accession>
<dbReference type="GO" id="GO:0005634">
    <property type="term" value="C:nucleus"/>
    <property type="evidence" value="ECO:0007669"/>
    <property type="project" value="UniProtKB-SubCell"/>
</dbReference>
<dbReference type="OMA" id="SERCMPK"/>
<comment type="similarity">
    <text evidence="6">Belongs to the WD repeat TRM82 family.</text>
</comment>
<dbReference type="InParanoid" id="A0A165J9L1"/>
<dbReference type="Proteomes" id="UP000076632">
    <property type="component" value="Unassembled WGS sequence"/>
</dbReference>
<dbReference type="GeneID" id="28899122"/>
<keyword evidence="2 6" id="KW-0853">WD repeat</keyword>
<dbReference type="InterPro" id="IPR028884">
    <property type="entry name" value="Trm82"/>
</dbReference>
<name>A0A165J9L1_XYLHT</name>
<evidence type="ECO:0000256" key="4">
    <source>
        <dbReference type="ARBA" id="ARBA00022737"/>
    </source>
</evidence>
<evidence type="ECO:0000313" key="9">
    <source>
        <dbReference type="Proteomes" id="UP000076632"/>
    </source>
</evidence>
<dbReference type="GO" id="GO:0106004">
    <property type="term" value="P:tRNA (guanine-N7)-methylation"/>
    <property type="evidence" value="ECO:0007669"/>
    <property type="project" value="UniProtKB-UniRule"/>
</dbReference>
<dbReference type="GO" id="GO:0005829">
    <property type="term" value="C:cytosol"/>
    <property type="evidence" value="ECO:0007669"/>
    <property type="project" value="TreeGrafter"/>
</dbReference>
<comment type="pathway">
    <text evidence="6">tRNA modification; N(7)-methylguanine-tRNA biosynthesis.</text>
</comment>
<dbReference type="GO" id="GO:0043527">
    <property type="term" value="C:tRNA methyltransferase complex"/>
    <property type="evidence" value="ECO:0007669"/>
    <property type="project" value="TreeGrafter"/>
</dbReference>
<comment type="subcellular location">
    <subcellularLocation>
        <location evidence="1 6">Nucleus</location>
    </subcellularLocation>
</comment>
<feature type="region of interest" description="Disordered" evidence="7">
    <location>
        <begin position="50"/>
        <end position="113"/>
    </location>
</feature>
<dbReference type="Gene3D" id="2.130.10.10">
    <property type="entry name" value="YVTN repeat-like/Quinoprotein amine dehydrogenase"/>
    <property type="match status" value="1"/>
</dbReference>
<sequence length="531" mass="58209">MRHPLQCIQLCHQRSDTGGSLLLAAAGPRIYLYNVDDGALLCSWPEISPSTDGKNAEFSPEAALEQGAKREAPESEEGPPGKRRKVSSSADAKVEDADRKAKSPPATELPAVSIVSQSPDGKYVVVVTSEDKAIRVFELLDGSTLNALSTRCMPKRPSSVIVTSDSTILCADKFGDVYSLPLLESEIKAVSNSEAEKEGDISESREEVYVPAATHLTVHTARNRMALENQMRMANKQVEKTGPSFAHDPIIGHVSMLTDMTFVTLEAEDGKRRNYILTADRDEHIRISRAPPQAHIIEKFCFGHREFVSKLCLPRWQPTRLVSGGGDDCLFVWDWLNGKLKQRIDLRPEVATALQSDGESKNTKGEPLQQKSNIAVSGIWDVSISNATSGKSEEIESPVRLILVACEGVPVLFSFSWIGEGIAEPPQFLNVEGNILDVAVLPNDSSIFITIDSSHKASSLTELREDETVPGLKAFGWSAQNNAWTKTSKFNNILETINGSNGPGTEVSPNPKKIRELIYGIENLRKRGYEE</sequence>
<evidence type="ECO:0000256" key="7">
    <source>
        <dbReference type="SAM" id="MobiDB-lite"/>
    </source>
</evidence>
<reference evidence="8 9" key="1">
    <citation type="journal article" date="2016" name="Fungal Biol.">
        <title>The genome of Xylona heveae provides a window into fungal endophytism.</title>
        <authorList>
            <person name="Gazis R."/>
            <person name="Kuo A."/>
            <person name="Riley R."/>
            <person name="LaButti K."/>
            <person name="Lipzen A."/>
            <person name="Lin J."/>
            <person name="Amirebrahimi M."/>
            <person name="Hesse C.N."/>
            <person name="Spatafora J.W."/>
            <person name="Henrissat B."/>
            <person name="Hainaut M."/>
            <person name="Grigoriev I.V."/>
            <person name="Hibbett D.S."/>
        </authorList>
    </citation>
    <scope>NUCLEOTIDE SEQUENCE [LARGE SCALE GENOMIC DNA]</scope>
    <source>
        <strain evidence="8 9">TC161</strain>
    </source>
</reference>
<keyword evidence="4 6" id="KW-0677">Repeat</keyword>
<gene>
    <name evidence="8" type="ORF">L228DRAFT_257451</name>
</gene>
<dbReference type="AlphaFoldDB" id="A0A165J9L1"/>
<dbReference type="PANTHER" id="PTHR16288:SF0">
    <property type="entry name" value="TRNA (GUANINE-N(7)-)-METHYLTRANSFERASE NON-CATALYTIC SUBUNIT WDR4"/>
    <property type="match status" value="1"/>
</dbReference>
<dbReference type="InterPro" id="IPR001680">
    <property type="entry name" value="WD40_rpt"/>
</dbReference>
<dbReference type="InterPro" id="IPR015943">
    <property type="entry name" value="WD40/YVTN_repeat-like_dom_sf"/>
</dbReference>
<feature type="compositionally biased region" description="Basic and acidic residues" evidence="7">
    <location>
        <begin position="92"/>
        <end position="101"/>
    </location>
</feature>
<dbReference type="EMBL" id="KV407454">
    <property type="protein sequence ID" value="KZF25937.1"/>
    <property type="molecule type" value="Genomic_DNA"/>
</dbReference>
<organism evidence="8 9">
    <name type="scientific">Xylona heveae (strain CBS 132557 / TC161)</name>
    <dbReference type="NCBI Taxonomy" id="1328760"/>
    <lineage>
        <taxon>Eukaryota</taxon>
        <taxon>Fungi</taxon>
        <taxon>Dikarya</taxon>
        <taxon>Ascomycota</taxon>
        <taxon>Pezizomycotina</taxon>
        <taxon>Xylonomycetes</taxon>
        <taxon>Xylonales</taxon>
        <taxon>Xylonaceae</taxon>
        <taxon>Xylona</taxon>
    </lineage>
</organism>